<dbReference type="OrthoDB" id="3192583at2"/>
<gene>
    <name evidence="1" type="ORF">STSP2_01397</name>
</gene>
<keyword evidence="2" id="KW-1185">Reference proteome</keyword>
<dbReference type="AlphaFoldDB" id="A0A1U9NJZ3"/>
<name>A0A1U9NJZ3_9BACT</name>
<proteinExistence type="predicted"/>
<dbReference type="STRING" id="1936003.STSP2_01397"/>
<evidence type="ECO:0000313" key="2">
    <source>
        <dbReference type="Proteomes" id="UP000189674"/>
    </source>
</evidence>
<dbReference type="EMBL" id="CP019791">
    <property type="protein sequence ID" value="AQT68241.1"/>
    <property type="molecule type" value="Genomic_DNA"/>
</dbReference>
<organism evidence="1 2">
    <name type="scientific">Anaerohalosphaera lusitana</name>
    <dbReference type="NCBI Taxonomy" id="1936003"/>
    <lineage>
        <taxon>Bacteria</taxon>
        <taxon>Pseudomonadati</taxon>
        <taxon>Planctomycetota</taxon>
        <taxon>Phycisphaerae</taxon>
        <taxon>Sedimentisphaerales</taxon>
        <taxon>Anaerohalosphaeraceae</taxon>
        <taxon>Anaerohalosphaera</taxon>
    </lineage>
</organism>
<reference evidence="2" key="1">
    <citation type="submission" date="2017-02" db="EMBL/GenBank/DDBJ databases">
        <title>Comparative genomics and description of representatives of a novel lineage of planctomycetes thriving in anoxic sediments.</title>
        <authorList>
            <person name="Spring S."/>
            <person name="Bunk B."/>
            <person name="Sproer C."/>
        </authorList>
    </citation>
    <scope>NUCLEOTIDE SEQUENCE [LARGE SCALE GENOMIC DNA]</scope>
    <source>
        <strain evidence="2">ST-NAGAB-D1</strain>
    </source>
</reference>
<evidence type="ECO:0000313" key="1">
    <source>
        <dbReference type="EMBL" id="AQT68241.1"/>
    </source>
</evidence>
<accession>A0A1U9NJZ3</accession>
<protein>
    <submittedName>
        <fullName evidence="1">Uncharacterized protein</fullName>
    </submittedName>
</protein>
<dbReference type="Proteomes" id="UP000189674">
    <property type="component" value="Chromosome"/>
</dbReference>
<sequence length="102" mass="11385">MKKVVEGKLYDTEVAEEICYYSYGYSGDFRYCSEVLYKSPNGQFFIEYDGGPYSKYSEAGGPQKVYGSSGIKLVSEDEAQSFVEENGSAEDYIKAFGEPEKG</sequence>
<dbReference type="KEGG" id="alus:STSP2_01397"/>
<dbReference type="RefSeq" id="WP_146661064.1">
    <property type="nucleotide sequence ID" value="NZ_CP019791.1"/>
</dbReference>